<dbReference type="PROSITE" id="PS00081">
    <property type="entry name" value="LIPOXYGENASE_2"/>
    <property type="match status" value="1"/>
</dbReference>
<keyword evidence="11 17" id="KW-0223">Dioxygenase</keyword>
<dbReference type="Gene3D" id="1.20.245.10">
    <property type="entry name" value="Lipoxygenase-1, Domain 5"/>
    <property type="match status" value="2"/>
</dbReference>
<dbReference type="PANTHER" id="PTHR11771">
    <property type="entry name" value="LIPOXYGENASE"/>
    <property type="match status" value="1"/>
</dbReference>
<dbReference type="Gene3D" id="4.10.372.10">
    <property type="entry name" value="Lipoxygenase-1, Domain 3"/>
    <property type="match status" value="3"/>
</dbReference>
<evidence type="ECO:0000256" key="12">
    <source>
        <dbReference type="ARBA" id="ARBA00023002"/>
    </source>
</evidence>
<dbReference type="GO" id="GO:0034440">
    <property type="term" value="P:lipid oxidation"/>
    <property type="evidence" value="ECO:0007669"/>
    <property type="project" value="InterPro"/>
</dbReference>
<evidence type="ECO:0000256" key="2">
    <source>
        <dbReference type="ARBA" id="ARBA00004229"/>
    </source>
</evidence>
<keyword evidence="7 17" id="KW-0479">Metal-binding</keyword>
<keyword evidence="5" id="KW-0150">Chloroplast</keyword>
<dbReference type="InterPro" id="IPR027433">
    <property type="entry name" value="Lipoxygenase_dom_3"/>
</dbReference>
<comment type="pathway">
    <text evidence="18">Lipid metabolism; oxylipin biosynthesis.</text>
</comment>
<dbReference type="PROSITE" id="PS51393">
    <property type="entry name" value="LIPOXYGENASE_3"/>
    <property type="match status" value="3"/>
</dbReference>
<evidence type="ECO:0000256" key="11">
    <source>
        <dbReference type="ARBA" id="ARBA00022964"/>
    </source>
</evidence>
<keyword evidence="6" id="KW-0934">Plastid</keyword>
<feature type="compositionally biased region" description="Basic and acidic residues" evidence="19">
    <location>
        <begin position="1707"/>
        <end position="1724"/>
    </location>
</feature>
<dbReference type="GO" id="GO:0009507">
    <property type="term" value="C:chloroplast"/>
    <property type="evidence" value="ECO:0007669"/>
    <property type="project" value="UniProtKB-SubCell"/>
</dbReference>
<dbReference type="InterPro" id="IPR001246">
    <property type="entry name" value="LipOase_plant"/>
</dbReference>
<feature type="compositionally biased region" description="Basic residues" evidence="19">
    <location>
        <begin position="1725"/>
        <end position="1734"/>
    </location>
</feature>
<evidence type="ECO:0000256" key="18">
    <source>
        <dbReference type="RuleBase" id="RU003975"/>
    </source>
</evidence>
<keyword evidence="15 18" id="KW-0275">Fatty acid biosynthesis</keyword>
<keyword evidence="23" id="KW-1185">Reference proteome</keyword>
<keyword evidence="12 17" id="KW-0560">Oxidoreductase</keyword>
<dbReference type="InterPro" id="IPR020834">
    <property type="entry name" value="LipOase_CS"/>
</dbReference>
<dbReference type="CDD" id="cd01751">
    <property type="entry name" value="PLAT_LH2"/>
    <property type="match status" value="1"/>
</dbReference>
<dbReference type="PRINTS" id="PR00468">
    <property type="entry name" value="PLTLPOXGNASE"/>
</dbReference>
<evidence type="ECO:0000256" key="15">
    <source>
        <dbReference type="ARBA" id="ARBA00023160"/>
    </source>
</evidence>
<feature type="domain" description="PLAT" evidence="20">
    <location>
        <begin position="52"/>
        <end position="176"/>
    </location>
</feature>
<evidence type="ECO:0000256" key="10">
    <source>
        <dbReference type="ARBA" id="ARBA00022946"/>
    </source>
</evidence>
<dbReference type="InterPro" id="IPR042057">
    <property type="entry name" value="Lipoxy_PLAT/LH2"/>
</dbReference>
<evidence type="ECO:0000256" key="5">
    <source>
        <dbReference type="ARBA" id="ARBA00022528"/>
    </source>
</evidence>
<keyword evidence="14" id="KW-0443">Lipid metabolism</keyword>
<dbReference type="GO" id="GO:0031408">
    <property type="term" value="P:oxylipin biosynthetic process"/>
    <property type="evidence" value="ECO:0007669"/>
    <property type="project" value="UniProtKB-UniRule"/>
</dbReference>
<dbReference type="Pfam" id="PF01477">
    <property type="entry name" value="PLAT"/>
    <property type="match status" value="3"/>
</dbReference>
<feature type="non-terminal residue" evidence="22">
    <location>
        <position position="1"/>
    </location>
</feature>
<feature type="domain" description="PLAT" evidence="20">
    <location>
        <begin position="835"/>
        <end position="947"/>
    </location>
</feature>
<keyword evidence="8 18" id="KW-0925">Oxylipin biosynthesis</keyword>
<evidence type="ECO:0000256" key="16">
    <source>
        <dbReference type="PROSITE-ProRule" id="PRU00152"/>
    </source>
</evidence>
<dbReference type="Proteomes" id="UP000583929">
    <property type="component" value="Unassembled WGS sequence"/>
</dbReference>
<accession>A0A7J6FET3</accession>
<dbReference type="EMBL" id="JAATIQ010000225">
    <property type="protein sequence ID" value="KAF4369138.1"/>
    <property type="molecule type" value="Genomic_DNA"/>
</dbReference>
<comment type="subcellular location">
    <subcellularLocation>
        <location evidence="2">Plastid</location>
        <location evidence="2">Chloroplast</location>
    </subcellularLocation>
</comment>
<dbReference type="InterPro" id="IPR020833">
    <property type="entry name" value="LipOase_Fe_BS"/>
</dbReference>
<feature type="domain" description="Lipoxygenase" evidence="21">
    <location>
        <begin position="173"/>
        <end position="799"/>
    </location>
</feature>
<dbReference type="EC" id="1.13.11.-" evidence="18"/>
<keyword evidence="13 17" id="KW-0408">Iron</keyword>
<dbReference type="InterPro" id="IPR000907">
    <property type="entry name" value="LipOase"/>
</dbReference>
<comment type="caution">
    <text evidence="22">The sequence shown here is derived from an EMBL/GenBank/DDBJ whole genome shotgun (WGS) entry which is preliminary data.</text>
</comment>
<keyword evidence="9" id="KW-0276">Fatty acid metabolism</keyword>
<sequence>GNRARVSSSSSNHSKRGLFVAPIKAILIGNIINKLTSNVRLVVTVLPTLGGVLTNVGIGKGIDDAQDFFGHSLLIELASAELDPKSGSERKRIKGYAHKTSLIDILGKVTYEVDFDIPKEFGELGAILVENEHHKEMFLKDIKIDGEGLLNGPVTINCESWIHSKSQNPQKRSFLPSNTPSGLKKLREEDLKSLRGNGEGQRKKHERIYDYDVYNDLGSPDLMSDLKRPVLGGKEHPYPRRCRTGRHPSRSDPKTESRLSSDVLFYIPRDENFSEIKQMTFGAKTLFSVMHALVPSLEGLLVDKEGFPYFTAIDTLFDEGIKIPPNHHNKSLLKSALPRLVKAASDVDDVLQFVPPEPMDRDKFFWLRDEEFGRQTLAGLNPHGIQLVTAIEQKKLFMLDYMDLLLPFVEKVRELEGTTLYGSRALFFLTEEGTLRPLAIELTRPQMDDKPQWKQVFTPTWNATGDWLWRLAKAHVLAHDSGVHQLVKDTLYTMEINALARQLLINSNGIIESTFSPSKFSMEISSAAYDKLWRFDHEALPADLISRGIATEDPDSPHGLKLNIEDYPFANDGLLIWDALKQWVTSYVNHYYSDSSQVELDEELQSWWTEIRTVGHEDKKDEPWWPTLETPEDLIQILTTIVWVTSGHHAAVNFGQYTYAGYFPNRATIARTNVPTEDPTDEEWKYFIDKPEGTLLQCLPSKLQAAKVMAVLNVLSTHSPEEEYLGEALEPSWGDDTYIKATFEQFSGRLKEIEGIIDERNGNQELRNRNGAGIAPYELLKPSSEPGVTGMGVPYKSRFEVGAEVRVLVWIQGEAGYNSELGFKLSPSLGVGSGSGFRAWLRTGFGFGFEAGDEVRVQVQFKVQKTINKYAHRSSLWNKEGIQYETDLDVSADFGTVGAVLVENEHHKEMYIKNIVLQGFPNGPVNVTCNSWVHSNGLRRLREEELETLRGNGRGERKFFERIYDYDVYNDLGDPDKSEDLKRPVLGGLHALVPSLQTVLTDSSLGFPYFRAIDSLFDNGLKLPPSTNQGLLKNILPRLVKTVSDANEALQFEIPDAMDRDKFFWFRDEEFGRQTLAGLNPYSIQLVTAMREKKLFILDYHDLLLPYVKKVREIKGTTLYGSRTLFFLTLEGTLRPLAIELTRPPMDGKPQWKEVFSPSWHATGVWLWRFAKAHALAHDSGYHQLVSHWLRTHCVTEPYIIAANRQLSVIHPIYRLLHPHFRYTMEINALAREALVNAGGIIESSFSPGKYANELCADAYDKQWRFDQQALPADLIKRGMAVEDSSAPHGLKLTIEDYPFANDGLALWDIIKQWVTDYVNYYYPEQTLIESDLELQSWWTEIRTVGHGDKKDEPWWPLLKTPNDLIGIVTTIVWVTSGHHASVNFGQYTYAGYFPNRPTIARTNMPTEDASEEVLEKFWAKPEEALMQCFPSQIQATTVMAVLDILSNHSPDEEYLGENIEPSWEENDVIKAAFERFNGRLKELEGIIDERNTNKNLRNRCGVGVVPYQLLKPFSEPGVTSKVKAVVTVKPTVGGVLSNIGLNRGVDDIQDLLGKTLLLELVSSELNPKKETIKGYAHRIIGGRDNIGGVKYEADFDVSVDDFGMVGAILVENEHHKEMFINNIVLHGFPNGTINVTCNSWVHSKFNNPQKRVFFTNKSYLPCETPSGVRKLREEDLKNVKGNGEGERKRFERIYDYDVYNDLGNPDKSHDLKRPVLGGKERPYPRRCRTGRPRTKTDPASEQNSASVYVPRDEAFSEIKQITFSANTVYSGLHALVPSLQTALLNPSLGFPYFRAIDSLFDDGLKLPPTKIEQGILRNVLPRLIKTVKDANDALQFEIPDTLDRDKFFWFRDEEFGRQTLAGLNPCCIQLVKEWPLKSKLDPEIYGPAESAITAELIEREIKGFMTIDEAINEKKLFILDYHDLLLPYVKKVREIEGTTLYGSRTLFFLTLDGTLRPLAIELTRPPMDGKPQWKEVFTPSWHATAVWLWRFAKAHVLAHDSGYHQLVSH</sequence>
<comment type="function">
    <text evidence="18">Plant lipoxygenase may be involved in a number of diverse aspects of plant physiology including growth and development, pest resistance, and senescence or responses to wounding.</text>
</comment>
<comment type="similarity">
    <text evidence="3 17">Belongs to the lipoxygenase family.</text>
</comment>
<dbReference type="GO" id="GO:0016165">
    <property type="term" value="F:linoleate 13S-lipoxygenase activity"/>
    <property type="evidence" value="ECO:0007669"/>
    <property type="project" value="UniProtKB-ARBA"/>
</dbReference>
<protein>
    <recommendedName>
        <fullName evidence="18">Lipoxygenase</fullName>
        <ecNumber evidence="18">1.13.11.-</ecNumber>
    </recommendedName>
</protein>
<keyword evidence="10" id="KW-0809">Transit peptide</keyword>
<dbReference type="Gene3D" id="3.10.450.60">
    <property type="match status" value="3"/>
</dbReference>
<dbReference type="FunFam" id="3.10.450.60:FF:000005">
    <property type="entry name" value="Lipoxygenase"/>
    <property type="match status" value="1"/>
</dbReference>
<evidence type="ECO:0000256" key="1">
    <source>
        <dbReference type="ARBA" id="ARBA00001962"/>
    </source>
</evidence>
<feature type="region of interest" description="Disordered" evidence="19">
    <location>
        <begin position="1707"/>
        <end position="1746"/>
    </location>
</feature>
<evidence type="ECO:0000256" key="6">
    <source>
        <dbReference type="ARBA" id="ARBA00022640"/>
    </source>
</evidence>
<evidence type="ECO:0000256" key="19">
    <source>
        <dbReference type="SAM" id="MobiDB-lite"/>
    </source>
</evidence>
<dbReference type="UniPathway" id="UPA00382"/>
<feature type="domain" description="Lipoxygenase" evidence="21">
    <location>
        <begin position="1659"/>
        <end position="2010"/>
    </location>
</feature>
<evidence type="ECO:0000256" key="8">
    <source>
        <dbReference type="ARBA" id="ARBA00022767"/>
    </source>
</evidence>
<name>A0A7J6FET3_CANSA</name>
<evidence type="ECO:0000256" key="4">
    <source>
        <dbReference type="ARBA" id="ARBA00022516"/>
    </source>
</evidence>
<organism evidence="22 23">
    <name type="scientific">Cannabis sativa</name>
    <name type="common">Hemp</name>
    <name type="synonym">Marijuana</name>
    <dbReference type="NCBI Taxonomy" id="3483"/>
    <lineage>
        <taxon>Eukaryota</taxon>
        <taxon>Viridiplantae</taxon>
        <taxon>Streptophyta</taxon>
        <taxon>Embryophyta</taxon>
        <taxon>Tracheophyta</taxon>
        <taxon>Spermatophyta</taxon>
        <taxon>Magnoliopsida</taxon>
        <taxon>eudicotyledons</taxon>
        <taxon>Gunneridae</taxon>
        <taxon>Pentapetalae</taxon>
        <taxon>rosids</taxon>
        <taxon>fabids</taxon>
        <taxon>Rosales</taxon>
        <taxon>Cannabaceae</taxon>
        <taxon>Cannabis</taxon>
    </lineage>
</organism>
<dbReference type="InterPro" id="IPR036392">
    <property type="entry name" value="PLAT/LH2_dom_sf"/>
</dbReference>
<evidence type="ECO:0000256" key="3">
    <source>
        <dbReference type="ARBA" id="ARBA00009419"/>
    </source>
</evidence>
<dbReference type="PROSITE" id="PS50095">
    <property type="entry name" value="PLAT"/>
    <property type="match status" value="3"/>
</dbReference>
<evidence type="ECO:0000259" key="20">
    <source>
        <dbReference type="PROSITE" id="PS50095"/>
    </source>
</evidence>
<dbReference type="GO" id="GO:0006633">
    <property type="term" value="P:fatty acid biosynthetic process"/>
    <property type="evidence" value="ECO:0007669"/>
    <property type="project" value="UniProtKB-KW"/>
</dbReference>
<dbReference type="Gene3D" id="2.60.60.20">
    <property type="entry name" value="PLAT/LH2 domain"/>
    <property type="match status" value="3"/>
</dbReference>
<feature type="compositionally biased region" description="Basic residues" evidence="19">
    <location>
        <begin position="239"/>
        <end position="248"/>
    </location>
</feature>
<comment type="caution">
    <text evidence="16">Lacks conserved residue(s) required for the propagation of feature annotation.</text>
</comment>
<dbReference type="Gene3D" id="4.10.375.10">
    <property type="entry name" value="Lipoxygenase-1, Domain 2"/>
    <property type="match status" value="3"/>
</dbReference>
<keyword evidence="4 18" id="KW-0444">Lipid biosynthesis</keyword>
<evidence type="ECO:0000313" key="23">
    <source>
        <dbReference type="Proteomes" id="UP000583929"/>
    </source>
</evidence>
<dbReference type="SMART" id="SM00308">
    <property type="entry name" value="LH2"/>
    <property type="match status" value="3"/>
</dbReference>
<dbReference type="PRINTS" id="PR00087">
    <property type="entry name" value="LIPOXYGENASE"/>
</dbReference>
<evidence type="ECO:0000256" key="14">
    <source>
        <dbReference type="ARBA" id="ARBA00023098"/>
    </source>
</evidence>
<comment type="cofactor">
    <cofactor evidence="1 17">
        <name>Fe cation</name>
        <dbReference type="ChEBI" id="CHEBI:24875"/>
    </cofactor>
</comment>
<feature type="compositionally biased region" description="Polar residues" evidence="19">
    <location>
        <begin position="167"/>
        <end position="181"/>
    </location>
</feature>
<dbReference type="InterPro" id="IPR036226">
    <property type="entry name" value="LipOase_C_sf"/>
</dbReference>
<feature type="domain" description="PLAT" evidence="20">
    <location>
        <begin position="1536"/>
        <end position="1656"/>
    </location>
</feature>
<dbReference type="GO" id="GO:0046872">
    <property type="term" value="F:metal ion binding"/>
    <property type="evidence" value="ECO:0007669"/>
    <property type="project" value="UniProtKB-UniRule"/>
</dbReference>
<evidence type="ECO:0000256" key="17">
    <source>
        <dbReference type="RuleBase" id="RU003974"/>
    </source>
</evidence>
<feature type="region of interest" description="Disordered" evidence="19">
    <location>
        <begin position="225"/>
        <end position="256"/>
    </location>
</feature>
<evidence type="ECO:0000259" key="21">
    <source>
        <dbReference type="PROSITE" id="PS51393"/>
    </source>
</evidence>
<reference evidence="22 23" key="1">
    <citation type="journal article" date="2020" name="bioRxiv">
        <title>Sequence and annotation of 42 cannabis genomes reveals extensive copy number variation in cannabinoid synthesis and pathogen resistance genes.</title>
        <authorList>
            <person name="Mckernan K.J."/>
            <person name="Helbert Y."/>
            <person name="Kane L.T."/>
            <person name="Ebling H."/>
            <person name="Zhang L."/>
            <person name="Liu B."/>
            <person name="Eaton Z."/>
            <person name="Mclaughlin S."/>
            <person name="Kingan S."/>
            <person name="Baybayan P."/>
            <person name="Concepcion G."/>
            <person name="Jordan M."/>
            <person name="Riva A."/>
            <person name="Barbazuk W."/>
            <person name="Harkins T."/>
        </authorList>
    </citation>
    <scope>NUCLEOTIDE SEQUENCE [LARGE SCALE GENOMIC DNA]</scope>
    <source>
        <strain evidence="23">cv. Jamaican Lion 4</strain>
        <tissue evidence="22">Leaf</tissue>
    </source>
</reference>
<gene>
    <name evidence="22" type="ORF">G4B88_020916</name>
</gene>
<dbReference type="FunFam" id="1.20.245.10:FF:000002">
    <property type="entry name" value="Lipoxygenase"/>
    <property type="match status" value="1"/>
</dbReference>
<proteinExistence type="inferred from homology"/>
<feature type="region of interest" description="Disordered" evidence="19">
    <location>
        <begin position="167"/>
        <end position="203"/>
    </location>
</feature>
<dbReference type="SUPFAM" id="SSF48484">
    <property type="entry name" value="Lipoxigenase"/>
    <property type="match status" value="3"/>
</dbReference>
<dbReference type="InterPro" id="IPR001024">
    <property type="entry name" value="PLAT/LH2_dom"/>
</dbReference>
<feature type="compositionally biased region" description="Basic and acidic residues" evidence="19">
    <location>
        <begin position="225"/>
        <end position="238"/>
    </location>
</feature>
<dbReference type="SUPFAM" id="SSF49723">
    <property type="entry name" value="Lipase/lipooxygenase domain (PLAT/LH2 domain)"/>
    <property type="match status" value="3"/>
</dbReference>
<dbReference type="FunFam" id="4.10.375.10:FF:000001">
    <property type="entry name" value="Lipoxygenase"/>
    <property type="match status" value="1"/>
</dbReference>
<evidence type="ECO:0000256" key="9">
    <source>
        <dbReference type="ARBA" id="ARBA00022832"/>
    </source>
</evidence>
<evidence type="ECO:0000256" key="13">
    <source>
        <dbReference type="ARBA" id="ARBA00023004"/>
    </source>
</evidence>
<evidence type="ECO:0000256" key="7">
    <source>
        <dbReference type="ARBA" id="ARBA00022723"/>
    </source>
</evidence>
<evidence type="ECO:0000313" key="22">
    <source>
        <dbReference type="EMBL" id="KAF4369138.1"/>
    </source>
</evidence>
<dbReference type="PROSITE" id="PS00711">
    <property type="entry name" value="LIPOXYGENASE_1"/>
    <property type="match status" value="1"/>
</dbReference>
<feature type="domain" description="Lipoxygenase" evidence="21">
    <location>
        <begin position="928"/>
        <end position="1529"/>
    </location>
</feature>
<dbReference type="Pfam" id="PF00305">
    <property type="entry name" value="Lipoxygenase"/>
    <property type="match status" value="5"/>
</dbReference>
<dbReference type="InterPro" id="IPR013819">
    <property type="entry name" value="LipOase_C"/>
</dbReference>